<evidence type="ECO:0000256" key="12">
    <source>
        <dbReference type="SAM" id="MobiDB-lite"/>
    </source>
</evidence>
<evidence type="ECO:0000256" key="10">
    <source>
        <dbReference type="ARBA" id="ARBA00047899"/>
    </source>
</evidence>
<dbReference type="EC" id="2.7.11.1" evidence="2"/>
<dbReference type="Pfam" id="PF07714">
    <property type="entry name" value="PK_Tyr_Ser-Thr"/>
    <property type="match status" value="1"/>
</dbReference>
<evidence type="ECO:0000313" key="15">
    <source>
        <dbReference type="EMBL" id="KAL2636115.1"/>
    </source>
</evidence>
<dbReference type="PANTHER" id="PTHR45631">
    <property type="entry name" value="OS07G0107800 PROTEIN-RELATED"/>
    <property type="match status" value="1"/>
</dbReference>
<dbReference type="InterPro" id="IPR024788">
    <property type="entry name" value="Malectin-like_Carb-bd_dom"/>
</dbReference>
<dbReference type="InterPro" id="IPR032675">
    <property type="entry name" value="LRR_dom_sf"/>
</dbReference>
<evidence type="ECO:0000313" key="16">
    <source>
        <dbReference type="Proteomes" id="UP001605036"/>
    </source>
</evidence>
<reference evidence="15 16" key="1">
    <citation type="submission" date="2024-09" db="EMBL/GenBank/DDBJ databases">
        <title>Chromosome-scale assembly of Riccia fluitans.</title>
        <authorList>
            <person name="Paukszto L."/>
            <person name="Sawicki J."/>
            <person name="Karawczyk K."/>
            <person name="Piernik-Szablinska J."/>
            <person name="Szczecinska M."/>
            <person name="Mazdziarz M."/>
        </authorList>
    </citation>
    <scope>NUCLEOTIDE SEQUENCE [LARGE SCALE GENOMIC DNA]</scope>
    <source>
        <strain evidence="15">Rf_01</strain>
        <tissue evidence="15">Aerial parts of the thallus</tissue>
    </source>
</reference>
<dbReference type="Gene3D" id="3.30.200.20">
    <property type="entry name" value="Phosphorylase Kinase, domain 1"/>
    <property type="match status" value="1"/>
</dbReference>
<evidence type="ECO:0000256" key="8">
    <source>
        <dbReference type="ARBA" id="ARBA00023136"/>
    </source>
</evidence>
<keyword evidence="6" id="KW-0677">Repeat</keyword>
<dbReference type="SMART" id="SM00220">
    <property type="entry name" value="S_TKc"/>
    <property type="match status" value="1"/>
</dbReference>
<comment type="catalytic activity">
    <reaction evidence="10">
        <text>L-threonyl-[protein] + ATP = O-phospho-L-threonyl-[protein] + ADP + H(+)</text>
        <dbReference type="Rhea" id="RHEA:46608"/>
        <dbReference type="Rhea" id="RHEA-COMP:11060"/>
        <dbReference type="Rhea" id="RHEA-COMP:11605"/>
        <dbReference type="ChEBI" id="CHEBI:15378"/>
        <dbReference type="ChEBI" id="CHEBI:30013"/>
        <dbReference type="ChEBI" id="CHEBI:30616"/>
        <dbReference type="ChEBI" id="CHEBI:61977"/>
        <dbReference type="ChEBI" id="CHEBI:456216"/>
        <dbReference type="EC" id="2.7.11.1"/>
    </reaction>
</comment>
<dbReference type="PROSITE" id="PS00108">
    <property type="entry name" value="PROTEIN_KINASE_ST"/>
    <property type="match status" value="1"/>
</dbReference>
<keyword evidence="4 13" id="KW-0812">Transmembrane</keyword>
<dbReference type="Gene3D" id="3.80.10.10">
    <property type="entry name" value="Ribonuclease Inhibitor"/>
    <property type="match status" value="1"/>
</dbReference>
<accession>A0ABD1Z066</accession>
<feature type="transmembrane region" description="Helical" evidence="13">
    <location>
        <begin position="540"/>
        <end position="563"/>
    </location>
</feature>
<dbReference type="InterPro" id="IPR000719">
    <property type="entry name" value="Prot_kinase_dom"/>
</dbReference>
<feature type="domain" description="Protein kinase" evidence="14">
    <location>
        <begin position="623"/>
        <end position="901"/>
    </location>
</feature>
<dbReference type="Pfam" id="PF12819">
    <property type="entry name" value="Malectin_like"/>
    <property type="match status" value="1"/>
</dbReference>
<keyword evidence="5" id="KW-0732">Signal</keyword>
<dbReference type="Gene3D" id="1.10.510.10">
    <property type="entry name" value="Transferase(Phosphotransferase) domain 1"/>
    <property type="match status" value="1"/>
</dbReference>
<evidence type="ECO:0000259" key="14">
    <source>
        <dbReference type="PROSITE" id="PS50011"/>
    </source>
</evidence>
<evidence type="ECO:0000256" key="6">
    <source>
        <dbReference type="ARBA" id="ARBA00022737"/>
    </source>
</evidence>
<feature type="region of interest" description="Disordered" evidence="12">
    <location>
        <begin position="570"/>
        <end position="591"/>
    </location>
</feature>
<dbReference type="FunFam" id="3.80.10.10:FF:000041">
    <property type="entry name" value="LRR receptor-like serine/threonine-protein kinase ERECTA"/>
    <property type="match status" value="1"/>
</dbReference>
<evidence type="ECO:0000256" key="2">
    <source>
        <dbReference type="ARBA" id="ARBA00012513"/>
    </source>
</evidence>
<gene>
    <name evidence="15" type="ORF">R1flu_007594</name>
</gene>
<keyword evidence="7 13" id="KW-1133">Transmembrane helix</keyword>
<evidence type="ECO:0000256" key="7">
    <source>
        <dbReference type="ARBA" id="ARBA00022989"/>
    </source>
</evidence>
<dbReference type="Proteomes" id="UP001605036">
    <property type="component" value="Unassembled WGS sequence"/>
</dbReference>
<dbReference type="InterPro" id="IPR001611">
    <property type="entry name" value="Leu-rich_rpt"/>
</dbReference>
<evidence type="ECO:0000256" key="3">
    <source>
        <dbReference type="ARBA" id="ARBA00022614"/>
    </source>
</evidence>
<dbReference type="SUPFAM" id="SSF56112">
    <property type="entry name" value="Protein kinase-like (PK-like)"/>
    <property type="match status" value="1"/>
</dbReference>
<proteinExistence type="predicted"/>
<keyword evidence="16" id="KW-1185">Reference proteome</keyword>
<dbReference type="EMBL" id="JBHFFA010000003">
    <property type="protein sequence ID" value="KAL2636115.1"/>
    <property type="molecule type" value="Genomic_DNA"/>
</dbReference>
<dbReference type="FunFam" id="1.10.510.10:FF:001703">
    <property type="entry name" value="Predicted protein"/>
    <property type="match status" value="1"/>
</dbReference>
<dbReference type="SUPFAM" id="SSF52058">
    <property type="entry name" value="L domain-like"/>
    <property type="match status" value="1"/>
</dbReference>
<feature type="compositionally biased region" description="Polar residues" evidence="12">
    <location>
        <begin position="966"/>
        <end position="980"/>
    </location>
</feature>
<dbReference type="PANTHER" id="PTHR45631:SF68">
    <property type="entry name" value="REPEAT FAMILY PROTEIN, PUTATIVE, EXPRESSED-RELATED"/>
    <property type="match status" value="1"/>
</dbReference>
<comment type="caution">
    <text evidence="15">The sequence shown here is derived from an EMBL/GenBank/DDBJ whole genome shotgun (WGS) entry which is preliminary data.</text>
</comment>
<evidence type="ECO:0000256" key="4">
    <source>
        <dbReference type="ARBA" id="ARBA00022692"/>
    </source>
</evidence>
<evidence type="ECO:0000256" key="5">
    <source>
        <dbReference type="ARBA" id="ARBA00022729"/>
    </source>
</evidence>
<dbReference type="AlphaFoldDB" id="A0ABD1Z066"/>
<keyword evidence="9" id="KW-0325">Glycoprotein</keyword>
<name>A0ABD1Z066_9MARC</name>
<organism evidence="15 16">
    <name type="scientific">Riccia fluitans</name>
    <dbReference type="NCBI Taxonomy" id="41844"/>
    <lineage>
        <taxon>Eukaryota</taxon>
        <taxon>Viridiplantae</taxon>
        <taxon>Streptophyta</taxon>
        <taxon>Embryophyta</taxon>
        <taxon>Marchantiophyta</taxon>
        <taxon>Marchantiopsida</taxon>
        <taxon>Marchantiidae</taxon>
        <taxon>Marchantiales</taxon>
        <taxon>Ricciaceae</taxon>
        <taxon>Riccia</taxon>
    </lineage>
</organism>
<dbReference type="InterPro" id="IPR011009">
    <property type="entry name" value="Kinase-like_dom_sf"/>
</dbReference>
<sequence length="980" mass="107754">MFNVKDVRIGPVFDVRRIPEHQLWSYDEFHGPGHGNPMDNRRALHKHGINQIIDRTVTNDFNQDQLQTLRYFPADRNKHCYTLPATPNTTFLIRASFLHGGFQASVDNSFSASIDSSSVDRLFWTETNVDTVLALEYVVATSDTGDSISFCLIPNGTQAFINTLELRPLAVGMYDFYKYKYYLKMLTRLNCGASFTDPPVRYPDDRYDRIWYTPGVNYNINGTKTTTTVPVPKNFDKPPMAVMQSAWVTSGSFWWSYNPSAYELRLTSVYYVNFFFAEIQTVKATDIRILSIAFNGVNYSSWTNLTIDSSTKQFPYKQLVLSSIGANFTFFADPTSTLGPILNAGEIYASRNKNMSSTYGKDVNALEVLKTRLGLKSWAGDPCLPVAFDWLTCDDEGLTRRVTSIKLSKYNLTGTLTDAIAELTALTDLWLDNNKIKGDIPDISKLTKLKTLNLQNNSMSGAIPSALATLPSLSLLFLQNNKFSGPIPAGLNRTGMDLETSGNVNLCAPTENCPILPLDFSGDGSTSSGGGGKSGGSGAIIGGIVGGVVAAIVIVLLSVWCYCRRRKNPTTGTSPAVGRNKANQTVGASNASSTRSAAAGAGGAVIGKQAKSFTLHEVEVATHKYKTMIGEGGFGPVYYGRLPDGTEVAVKVNSETSSQGTTEFLNEVSFLSRVHHKNLVSLLGYCEENQQQILIYEYMLKGTLREHLYGKDMKGRISWKERLDIAVNAAKGLEYLHNDCIPRIIHRDIKSSNILLSNKLLAKVADFGISKHAPEGDDTTGGVSTIVRGTTGYLDPEYYAHSRLTHKSDVYSFGVVLLEIMCGRPPNNNTYSDPRQYNLVEWARGQLNSNDLESIIDPSIRGTYNMESMWKMAELAMGCVEPSGVNRPDMNQVVRALTVALELQGQTTQTYEASKQAAGGGRANEHPLIFNTEISYPSTQSSADHAFAGPPPLFTPQGTFARLPSDTRSPDQSWMSPKPR</sequence>
<dbReference type="FunFam" id="3.30.200.20:FF:000394">
    <property type="entry name" value="Leucine-rich repeat receptor-like protein kinase"/>
    <property type="match status" value="1"/>
</dbReference>
<keyword evidence="3" id="KW-0433">Leucine-rich repeat</keyword>
<dbReference type="GO" id="GO:0016020">
    <property type="term" value="C:membrane"/>
    <property type="evidence" value="ECO:0007669"/>
    <property type="project" value="UniProtKB-SubCell"/>
</dbReference>
<dbReference type="InterPro" id="IPR008271">
    <property type="entry name" value="Ser/Thr_kinase_AS"/>
</dbReference>
<dbReference type="PROSITE" id="PS51450">
    <property type="entry name" value="LRR"/>
    <property type="match status" value="1"/>
</dbReference>
<dbReference type="InterPro" id="IPR001245">
    <property type="entry name" value="Ser-Thr/Tyr_kinase_cat_dom"/>
</dbReference>
<evidence type="ECO:0000256" key="1">
    <source>
        <dbReference type="ARBA" id="ARBA00004167"/>
    </source>
</evidence>
<keyword evidence="8 13" id="KW-0472">Membrane</keyword>
<evidence type="ECO:0000256" key="9">
    <source>
        <dbReference type="ARBA" id="ARBA00023180"/>
    </source>
</evidence>
<dbReference type="CDD" id="cd14066">
    <property type="entry name" value="STKc_IRAK"/>
    <property type="match status" value="1"/>
</dbReference>
<evidence type="ECO:0000256" key="11">
    <source>
        <dbReference type="ARBA" id="ARBA00048679"/>
    </source>
</evidence>
<dbReference type="PROSITE" id="PS50011">
    <property type="entry name" value="PROTEIN_KINASE_DOM"/>
    <property type="match status" value="1"/>
</dbReference>
<comment type="subcellular location">
    <subcellularLocation>
        <location evidence="1">Membrane</location>
        <topology evidence="1">Single-pass membrane protein</topology>
    </subcellularLocation>
</comment>
<feature type="region of interest" description="Disordered" evidence="12">
    <location>
        <begin position="940"/>
        <end position="980"/>
    </location>
</feature>
<protein>
    <recommendedName>
        <fullName evidence="2">non-specific serine/threonine protein kinase</fullName>
        <ecNumber evidence="2">2.7.11.1</ecNumber>
    </recommendedName>
</protein>
<comment type="catalytic activity">
    <reaction evidence="11">
        <text>L-seryl-[protein] + ATP = O-phospho-L-seryl-[protein] + ADP + H(+)</text>
        <dbReference type="Rhea" id="RHEA:17989"/>
        <dbReference type="Rhea" id="RHEA-COMP:9863"/>
        <dbReference type="Rhea" id="RHEA-COMP:11604"/>
        <dbReference type="ChEBI" id="CHEBI:15378"/>
        <dbReference type="ChEBI" id="CHEBI:29999"/>
        <dbReference type="ChEBI" id="CHEBI:30616"/>
        <dbReference type="ChEBI" id="CHEBI:83421"/>
        <dbReference type="ChEBI" id="CHEBI:456216"/>
        <dbReference type="EC" id="2.7.11.1"/>
    </reaction>
</comment>
<evidence type="ECO:0000256" key="13">
    <source>
        <dbReference type="SAM" id="Phobius"/>
    </source>
</evidence>
<dbReference type="Pfam" id="PF13855">
    <property type="entry name" value="LRR_8"/>
    <property type="match status" value="1"/>
</dbReference>